<dbReference type="InterPro" id="IPR045088">
    <property type="entry name" value="ALAT1/2-like"/>
</dbReference>
<evidence type="ECO:0000256" key="6">
    <source>
        <dbReference type="ARBA" id="ARBA00025708"/>
    </source>
</evidence>
<dbReference type="PANTHER" id="PTHR11751">
    <property type="entry name" value="ALANINE AMINOTRANSFERASE"/>
    <property type="match status" value="1"/>
</dbReference>
<protein>
    <recommendedName>
        <fullName evidence="8">alanine transaminase</fullName>
        <ecNumber evidence="8">2.6.1.2</ecNumber>
    </recommendedName>
</protein>
<reference evidence="11 12" key="1">
    <citation type="journal article" date="2019" name="Sci. Rep.">
        <title>Orb-weaving spider Araneus ventricosus genome elucidates the spidroin gene catalogue.</title>
        <authorList>
            <person name="Kono N."/>
            <person name="Nakamura H."/>
            <person name="Ohtoshi R."/>
            <person name="Moran D.A.P."/>
            <person name="Shinohara A."/>
            <person name="Yoshida Y."/>
            <person name="Fujiwara M."/>
            <person name="Mori M."/>
            <person name="Tomita M."/>
            <person name="Arakawa K."/>
        </authorList>
    </citation>
    <scope>NUCLEOTIDE SEQUENCE [LARGE SCALE GENOMIC DNA]</scope>
</reference>
<evidence type="ECO:0000259" key="10">
    <source>
        <dbReference type="Pfam" id="PF00155"/>
    </source>
</evidence>
<evidence type="ECO:0000256" key="9">
    <source>
        <dbReference type="ARBA" id="ARBA00047412"/>
    </source>
</evidence>
<evidence type="ECO:0000313" key="11">
    <source>
        <dbReference type="EMBL" id="GBO17622.1"/>
    </source>
</evidence>
<dbReference type="Proteomes" id="UP000499080">
    <property type="component" value="Unassembled WGS sequence"/>
</dbReference>
<evidence type="ECO:0000256" key="2">
    <source>
        <dbReference type="ARBA" id="ARBA00011738"/>
    </source>
</evidence>
<comment type="pathway">
    <text evidence="6">Amino-acid degradation; L-alanine degradation via transaminase pathway; pyruvate from L-alanine: step 1/1.</text>
</comment>
<dbReference type="SUPFAM" id="SSF53383">
    <property type="entry name" value="PLP-dependent transferases"/>
    <property type="match status" value="1"/>
</dbReference>
<comment type="caution">
    <text evidence="11">The sequence shown here is derived from an EMBL/GenBank/DDBJ whole genome shotgun (WGS) entry which is preliminary data.</text>
</comment>
<dbReference type="FunFam" id="3.40.640.10:FF:000226">
    <property type="entry name" value="Alanine aminotransferase 2"/>
    <property type="match status" value="1"/>
</dbReference>
<keyword evidence="5" id="KW-0663">Pyridoxal phosphate</keyword>
<evidence type="ECO:0000256" key="7">
    <source>
        <dbReference type="ARBA" id="ARBA00025785"/>
    </source>
</evidence>
<keyword evidence="4 11" id="KW-0808">Transferase</keyword>
<dbReference type="OrthoDB" id="1732682at2759"/>
<dbReference type="InterPro" id="IPR004839">
    <property type="entry name" value="Aminotransferase_I/II_large"/>
</dbReference>
<proteinExistence type="inferred from homology"/>
<keyword evidence="12" id="KW-1185">Reference proteome</keyword>
<comment type="similarity">
    <text evidence="7">Belongs to the class-I pyridoxal-phosphate-dependent aminotransferase family. Alanine aminotransferase subfamily.</text>
</comment>
<dbReference type="Gene3D" id="3.40.640.10">
    <property type="entry name" value="Type I PLP-dependent aspartate aminotransferase-like (Major domain)"/>
    <property type="match status" value="1"/>
</dbReference>
<comment type="subunit">
    <text evidence="2">Homodimer.</text>
</comment>
<comment type="cofactor">
    <cofactor evidence="1">
        <name>pyridoxal 5'-phosphate</name>
        <dbReference type="ChEBI" id="CHEBI:597326"/>
    </cofactor>
</comment>
<dbReference type="GO" id="GO:0042853">
    <property type="term" value="P:L-alanine catabolic process"/>
    <property type="evidence" value="ECO:0007669"/>
    <property type="project" value="UniProtKB-UniPathway"/>
</dbReference>
<keyword evidence="3 11" id="KW-0032">Aminotransferase</keyword>
<feature type="non-terminal residue" evidence="11">
    <location>
        <position position="1"/>
    </location>
</feature>
<evidence type="ECO:0000256" key="5">
    <source>
        <dbReference type="ARBA" id="ARBA00022898"/>
    </source>
</evidence>
<dbReference type="UniPathway" id="UPA00528">
    <property type="reaction ID" value="UER00586"/>
</dbReference>
<sequence length="174" mass="19743">INYYLDEDNAWALNIVELKRAINESRKSCEPRALVIINPGNPSGSVLTYENIKEIIKFAFEEKLLIIADEVYQDNVYAPDLQFHSFKKVLMEMGEPYKKMELVSLMSASKGYMGESGVRGGYAEIVNFCPDVKKMLFKFASATSCPNVLGQVSSLKLYFKHDDAFRLAFFLEIA</sequence>
<evidence type="ECO:0000256" key="4">
    <source>
        <dbReference type="ARBA" id="ARBA00022679"/>
    </source>
</evidence>
<name>A0A4Y2UZB0_ARAVE</name>
<dbReference type="InterPro" id="IPR015421">
    <property type="entry name" value="PyrdxlP-dep_Trfase_major"/>
</dbReference>
<evidence type="ECO:0000256" key="8">
    <source>
        <dbReference type="ARBA" id="ARBA00026106"/>
    </source>
</evidence>
<organism evidence="11 12">
    <name type="scientific">Araneus ventricosus</name>
    <name type="common">Orbweaver spider</name>
    <name type="synonym">Epeira ventricosa</name>
    <dbReference type="NCBI Taxonomy" id="182803"/>
    <lineage>
        <taxon>Eukaryota</taxon>
        <taxon>Metazoa</taxon>
        <taxon>Ecdysozoa</taxon>
        <taxon>Arthropoda</taxon>
        <taxon>Chelicerata</taxon>
        <taxon>Arachnida</taxon>
        <taxon>Araneae</taxon>
        <taxon>Araneomorphae</taxon>
        <taxon>Entelegynae</taxon>
        <taxon>Araneoidea</taxon>
        <taxon>Araneidae</taxon>
        <taxon>Araneus</taxon>
    </lineage>
</organism>
<dbReference type="Pfam" id="PF00155">
    <property type="entry name" value="Aminotran_1_2"/>
    <property type="match status" value="1"/>
</dbReference>
<dbReference type="EC" id="2.6.1.2" evidence="8"/>
<dbReference type="GO" id="GO:0004021">
    <property type="term" value="F:L-alanine:2-oxoglutarate aminotransferase activity"/>
    <property type="evidence" value="ECO:0007669"/>
    <property type="project" value="UniProtKB-EC"/>
</dbReference>
<evidence type="ECO:0000313" key="12">
    <source>
        <dbReference type="Proteomes" id="UP000499080"/>
    </source>
</evidence>
<dbReference type="PANTHER" id="PTHR11751:SF29">
    <property type="entry name" value="ALANINE TRANSAMINASE"/>
    <property type="match status" value="1"/>
</dbReference>
<dbReference type="GO" id="GO:0030170">
    <property type="term" value="F:pyridoxal phosphate binding"/>
    <property type="evidence" value="ECO:0007669"/>
    <property type="project" value="InterPro"/>
</dbReference>
<comment type="catalytic activity">
    <reaction evidence="9">
        <text>L-alanine + 2-oxoglutarate = pyruvate + L-glutamate</text>
        <dbReference type="Rhea" id="RHEA:19453"/>
        <dbReference type="ChEBI" id="CHEBI:15361"/>
        <dbReference type="ChEBI" id="CHEBI:16810"/>
        <dbReference type="ChEBI" id="CHEBI:29985"/>
        <dbReference type="ChEBI" id="CHEBI:57972"/>
        <dbReference type="EC" id="2.6.1.2"/>
    </reaction>
</comment>
<accession>A0A4Y2UZB0</accession>
<feature type="domain" description="Aminotransferase class I/classII large" evidence="10">
    <location>
        <begin position="3"/>
        <end position="142"/>
    </location>
</feature>
<evidence type="ECO:0000256" key="1">
    <source>
        <dbReference type="ARBA" id="ARBA00001933"/>
    </source>
</evidence>
<dbReference type="EMBL" id="BGPR01041362">
    <property type="protein sequence ID" value="GBO17622.1"/>
    <property type="molecule type" value="Genomic_DNA"/>
</dbReference>
<gene>
    <name evidence="11" type="primary">GPT_1</name>
    <name evidence="11" type="ORF">AVEN_231765_1</name>
</gene>
<evidence type="ECO:0000256" key="3">
    <source>
        <dbReference type="ARBA" id="ARBA00022576"/>
    </source>
</evidence>
<dbReference type="AlphaFoldDB" id="A0A4Y2UZB0"/>
<dbReference type="InterPro" id="IPR015424">
    <property type="entry name" value="PyrdxlP-dep_Trfase"/>
</dbReference>